<evidence type="ECO:0000313" key="4">
    <source>
        <dbReference type="Proteomes" id="UP000238882"/>
    </source>
</evidence>
<dbReference type="InterPro" id="IPR050245">
    <property type="entry name" value="PrsA_foldase"/>
</dbReference>
<dbReference type="AlphaFoldDB" id="A0A2S7WMR5"/>
<dbReference type="Gene3D" id="3.10.50.40">
    <property type="match status" value="2"/>
</dbReference>
<dbReference type="EMBL" id="MSCN01000001">
    <property type="protein sequence ID" value="PQJ78746.1"/>
    <property type="molecule type" value="Genomic_DNA"/>
</dbReference>
<dbReference type="InterPro" id="IPR000297">
    <property type="entry name" value="PPIase_PpiC"/>
</dbReference>
<evidence type="ECO:0000313" key="3">
    <source>
        <dbReference type="EMBL" id="PQJ78746.1"/>
    </source>
</evidence>
<protein>
    <submittedName>
        <fullName evidence="3">Peptidylprolyl isomerase</fullName>
    </submittedName>
</protein>
<feature type="domain" description="PpiC" evidence="2">
    <location>
        <begin position="285"/>
        <end position="378"/>
    </location>
</feature>
<dbReference type="RefSeq" id="WP_105015341.1">
    <property type="nucleotide sequence ID" value="NZ_MSCN01000001.1"/>
</dbReference>
<feature type="domain" description="PpiC" evidence="2">
    <location>
        <begin position="181"/>
        <end position="282"/>
    </location>
</feature>
<dbReference type="Pfam" id="PF00639">
    <property type="entry name" value="Rotamase"/>
    <property type="match status" value="2"/>
</dbReference>
<dbReference type="PANTHER" id="PTHR47245">
    <property type="entry name" value="PEPTIDYLPROLYL ISOMERASE"/>
    <property type="match status" value="1"/>
</dbReference>
<gene>
    <name evidence="3" type="ORF">BTO18_05905</name>
</gene>
<reference evidence="3 4" key="1">
    <citation type="submission" date="2016-12" db="EMBL/GenBank/DDBJ databases">
        <title>Trade-off between light-utilization and light-protection in marine flavobacteria.</title>
        <authorList>
            <person name="Kumagai Y."/>
            <person name="Yoshizawa S."/>
            <person name="Kogure K."/>
            <person name="Iwasaki W."/>
        </authorList>
    </citation>
    <scope>NUCLEOTIDE SEQUENCE [LARGE SCALE GENOMIC DNA]</scope>
    <source>
        <strain evidence="3 4">NBRC 108759</strain>
    </source>
</reference>
<keyword evidence="4" id="KW-1185">Reference proteome</keyword>
<name>A0A2S7WMR5_9FLAO</name>
<dbReference type="GO" id="GO:0003755">
    <property type="term" value="F:peptidyl-prolyl cis-trans isomerase activity"/>
    <property type="evidence" value="ECO:0007669"/>
    <property type="project" value="UniProtKB-KW"/>
</dbReference>
<evidence type="ECO:0000259" key="2">
    <source>
        <dbReference type="PROSITE" id="PS50198"/>
    </source>
</evidence>
<dbReference type="Proteomes" id="UP000238882">
    <property type="component" value="Unassembled WGS sequence"/>
</dbReference>
<dbReference type="SUPFAM" id="SSF109998">
    <property type="entry name" value="Triger factor/SurA peptide-binding domain-like"/>
    <property type="match status" value="1"/>
</dbReference>
<dbReference type="SUPFAM" id="SSF54534">
    <property type="entry name" value="FKBP-like"/>
    <property type="match status" value="2"/>
</dbReference>
<dbReference type="PANTHER" id="PTHR47245:SF2">
    <property type="entry name" value="PEPTIDYL-PROLYL CIS-TRANS ISOMERASE HP_0175-RELATED"/>
    <property type="match status" value="1"/>
</dbReference>
<dbReference type="InterPro" id="IPR046357">
    <property type="entry name" value="PPIase_dom_sf"/>
</dbReference>
<dbReference type="OrthoDB" id="14196at2"/>
<keyword evidence="1 3" id="KW-0413">Isomerase</keyword>
<proteinExistence type="predicted"/>
<dbReference type="InterPro" id="IPR027304">
    <property type="entry name" value="Trigger_fact/SurA_dom_sf"/>
</dbReference>
<dbReference type="PROSITE" id="PS50198">
    <property type="entry name" value="PPIC_PPIASE_2"/>
    <property type="match status" value="2"/>
</dbReference>
<evidence type="ECO:0000256" key="1">
    <source>
        <dbReference type="PROSITE-ProRule" id="PRU00278"/>
    </source>
</evidence>
<organism evidence="3 4">
    <name type="scientific">Polaribacter porphyrae</name>
    <dbReference type="NCBI Taxonomy" id="1137780"/>
    <lineage>
        <taxon>Bacteria</taxon>
        <taxon>Pseudomonadati</taxon>
        <taxon>Bacteroidota</taxon>
        <taxon>Flavobacteriia</taxon>
        <taxon>Flavobacteriales</taxon>
        <taxon>Flavobacteriaceae</taxon>
    </lineage>
</organism>
<comment type="caution">
    <text evidence="3">The sequence shown here is derived from an EMBL/GenBank/DDBJ whole genome shotgun (WGS) entry which is preliminary data.</text>
</comment>
<keyword evidence="1" id="KW-0697">Rotamase</keyword>
<sequence>MLQKITISRFIKHIIPVFFLCAISFTGFAQKVKIDGVAVVIGKNIVLDSDIDKFKQEITIRSEGKIKITDCEMLEELMQQKLLAHHAIIDSVTVSSEEISSRVDRSIQFFTQEYGSLDKVIKAYGFNDLDDLKKELNRVQEENLLIEKEQAKITEKVDVTPEEVRIYYNGLKDKKELPEFPAEIEMAQIVIKAKPTNEEVERVINKLTELKKQIEEGSSFKMKAIINSDDPTVTQNGGNLGAITKETGFVKEFKEMAFSMDIGQVSKPFKTIFGYHIVLLHEIKGNARVVSHILMQPEIPDAELLETKAKAKKVITDIKEGKITFAEAVQKYSDDKETKNSGGLIVNPYSGESKFDLTRMDPALYARVAELKKGDITDVFFDQNRSGERMYKFILMKDRTDRHTADLVDDYVKIQDLALRKKKEETITKWAKEKIKDTYIKMSDNHRKCTFNKNWKKETPKTK</sequence>
<accession>A0A2S7WMR5</accession>